<evidence type="ECO:0000256" key="6">
    <source>
        <dbReference type="ARBA" id="ARBA00022840"/>
    </source>
</evidence>
<keyword evidence="3 8" id="KW-0808">Transferase</keyword>
<dbReference type="Gene3D" id="3.40.50.300">
    <property type="entry name" value="P-loop containing nucleotide triphosphate hydrolases"/>
    <property type="match status" value="1"/>
</dbReference>
<dbReference type="HAMAP" id="MF_00376">
    <property type="entry name" value="Dephospho_CoA_kinase"/>
    <property type="match status" value="1"/>
</dbReference>
<dbReference type="EMBL" id="QKRB01000043">
    <property type="protein sequence ID" value="PZD95842.1"/>
    <property type="molecule type" value="Genomic_DNA"/>
</dbReference>
<dbReference type="PANTHER" id="PTHR10695">
    <property type="entry name" value="DEPHOSPHO-COA KINASE-RELATED"/>
    <property type="match status" value="1"/>
</dbReference>
<evidence type="ECO:0000256" key="8">
    <source>
        <dbReference type="HAMAP-Rule" id="MF_00376"/>
    </source>
</evidence>
<evidence type="ECO:0000256" key="4">
    <source>
        <dbReference type="ARBA" id="ARBA00022741"/>
    </source>
</evidence>
<sequence>MKIGLTGGIACGKSTVAAMLRQRGAMLVDADQVAREIVLPGEPALSRVTAVFGQAVINPDGTLNRAKLGGIVFADKDKLRQLEGILHPAIRERMWAVINAAEQEDPGRLIAADIPLLYETGQQDLYDGILVVYIPRELQLKRLQDRNPDLSEEQAKQRIDSQMDIDRKRELADWVIDNSGTLDQTEQQVDALWTKWGLR</sequence>
<dbReference type="Proteomes" id="UP000249522">
    <property type="component" value="Unassembled WGS sequence"/>
</dbReference>
<dbReference type="SUPFAM" id="SSF52540">
    <property type="entry name" value="P-loop containing nucleoside triphosphate hydrolases"/>
    <property type="match status" value="1"/>
</dbReference>
<dbReference type="InterPro" id="IPR001977">
    <property type="entry name" value="Depp_CoAkinase"/>
</dbReference>
<dbReference type="PANTHER" id="PTHR10695:SF46">
    <property type="entry name" value="BIFUNCTIONAL COENZYME A SYNTHASE-RELATED"/>
    <property type="match status" value="1"/>
</dbReference>
<dbReference type="AlphaFoldDB" id="A0A2W1LLK7"/>
<keyword evidence="7 8" id="KW-0173">Coenzyme A biosynthesis</keyword>
<dbReference type="NCBIfam" id="TIGR00152">
    <property type="entry name" value="dephospho-CoA kinase"/>
    <property type="match status" value="1"/>
</dbReference>
<dbReference type="CDD" id="cd02022">
    <property type="entry name" value="DPCK"/>
    <property type="match status" value="1"/>
</dbReference>
<keyword evidence="6 8" id="KW-0067">ATP-binding</keyword>
<evidence type="ECO:0000313" key="11">
    <source>
        <dbReference type="Proteomes" id="UP000249522"/>
    </source>
</evidence>
<keyword evidence="2 8" id="KW-0963">Cytoplasm</keyword>
<keyword evidence="4 8" id="KW-0547">Nucleotide-binding</keyword>
<dbReference type="GO" id="GO:0005737">
    <property type="term" value="C:cytoplasm"/>
    <property type="evidence" value="ECO:0007669"/>
    <property type="project" value="UniProtKB-SubCell"/>
</dbReference>
<dbReference type="UniPathway" id="UPA00241">
    <property type="reaction ID" value="UER00356"/>
</dbReference>
<protein>
    <recommendedName>
        <fullName evidence="8 9">Dephospho-CoA kinase</fullName>
        <ecNumber evidence="8 9">2.7.1.24</ecNumber>
    </recommendedName>
    <alternativeName>
        <fullName evidence="8">Dephosphocoenzyme A kinase</fullName>
    </alternativeName>
</protein>
<comment type="function">
    <text evidence="8">Catalyzes the phosphorylation of the 3'-hydroxyl group of dephosphocoenzyme A to form coenzyme A.</text>
</comment>
<organism evidence="10 11">
    <name type="scientific">Paenibacillus sambharensis</name>
    <dbReference type="NCBI Taxonomy" id="1803190"/>
    <lineage>
        <taxon>Bacteria</taxon>
        <taxon>Bacillati</taxon>
        <taxon>Bacillota</taxon>
        <taxon>Bacilli</taxon>
        <taxon>Bacillales</taxon>
        <taxon>Paenibacillaceae</taxon>
        <taxon>Paenibacillus</taxon>
    </lineage>
</organism>
<dbReference type="Pfam" id="PF01121">
    <property type="entry name" value="CoaE"/>
    <property type="match status" value="1"/>
</dbReference>
<dbReference type="EC" id="2.7.1.24" evidence="8 9"/>
<dbReference type="GO" id="GO:0015937">
    <property type="term" value="P:coenzyme A biosynthetic process"/>
    <property type="evidence" value="ECO:0007669"/>
    <property type="project" value="UniProtKB-UniRule"/>
</dbReference>
<comment type="subcellular location">
    <subcellularLocation>
        <location evidence="8">Cytoplasm</location>
    </subcellularLocation>
</comment>
<reference evidence="10 11" key="1">
    <citation type="submission" date="2018-06" db="EMBL/GenBank/DDBJ databases">
        <title>Paenibacillus imtechensis sp. nov.</title>
        <authorList>
            <person name="Pinnaka A.K."/>
            <person name="Singh H."/>
            <person name="Kaur M."/>
        </authorList>
    </citation>
    <scope>NUCLEOTIDE SEQUENCE [LARGE SCALE GENOMIC DNA]</scope>
    <source>
        <strain evidence="10 11">SMB1</strain>
    </source>
</reference>
<evidence type="ECO:0000256" key="1">
    <source>
        <dbReference type="ARBA" id="ARBA00009018"/>
    </source>
</evidence>
<evidence type="ECO:0000256" key="3">
    <source>
        <dbReference type="ARBA" id="ARBA00022679"/>
    </source>
</evidence>
<comment type="catalytic activity">
    <reaction evidence="8">
        <text>3'-dephospho-CoA + ATP = ADP + CoA + H(+)</text>
        <dbReference type="Rhea" id="RHEA:18245"/>
        <dbReference type="ChEBI" id="CHEBI:15378"/>
        <dbReference type="ChEBI" id="CHEBI:30616"/>
        <dbReference type="ChEBI" id="CHEBI:57287"/>
        <dbReference type="ChEBI" id="CHEBI:57328"/>
        <dbReference type="ChEBI" id="CHEBI:456216"/>
        <dbReference type="EC" id="2.7.1.24"/>
    </reaction>
</comment>
<evidence type="ECO:0000256" key="5">
    <source>
        <dbReference type="ARBA" id="ARBA00022777"/>
    </source>
</evidence>
<dbReference type="InterPro" id="IPR027417">
    <property type="entry name" value="P-loop_NTPase"/>
</dbReference>
<dbReference type="GO" id="GO:0004140">
    <property type="term" value="F:dephospho-CoA kinase activity"/>
    <property type="evidence" value="ECO:0007669"/>
    <property type="project" value="UniProtKB-UniRule"/>
</dbReference>
<evidence type="ECO:0000313" key="10">
    <source>
        <dbReference type="EMBL" id="PZD95842.1"/>
    </source>
</evidence>
<keyword evidence="5 8" id="KW-0418">Kinase</keyword>
<comment type="pathway">
    <text evidence="8">Cofactor biosynthesis; coenzyme A biosynthesis; CoA from (R)-pantothenate: step 5/5.</text>
</comment>
<dbReference type="FunFam" id="3.40.50.300:FF:000991">
    <property type="entry name" value="Dephospho-CoA kinase"/>
    <property type="match status" value="1"/>
</dbReference>
<comment type="similarity">
    <text evidence="1 8">Belongs to the CoaE family.</text>
</comment>
<evidence type="ECO:0000256" key="2">
    <source>
        <dbReference type="ARBA" id="ARBA00022490"/>
    </source>
</evidence>
<evidence type="ECO:0000256" key="9">
    <source>
        <dbReference type="NCBIfam" id="TIGR00152"/>
    </source>
</evidence>
<feature type="binding site" evidence="8">
    <location>
        <begin position="10"/>
        <end position="15"/>
    </location>
    <ligand>
        <name>ATP</name>
        <dbReference type="ChEBI" id="CHEBI:30616"/>
    </ligand>
</feature>
<dbReference type="PROSITE" id="PS51219">
    <property type="entry name" value="DPCK"/>
    <property type="match status" value="1"/>
</dbReference>
<proteinExistence type="inferred from homology"/>
<gene>
    <name evidence="8" type="primary">coaE</name>
    <name evidence="10" type="ORF">DNH61_10340</name>
</gene>
<evidence type="ECO:0000256" key="7">
    <source>
        <dbReference type="ARBA" id="ARBA00022993"/>
    </source>
</evidence>
<accession>A0A2W1LLK7</accession>
<dbReference type="OrthoDB" id="9812943at2"/>
<dbReference type="RefSeq" id="WP_111146587.1">
    <property type="nucleotide sequence ID" value="NZ_QKRB01000043.1"/>
</dbReference>
<comment type="caution">
    <text evidence="10">The sequence shown here is derived from an EMBL/GenBank/DDBJ whole genome shotgun (WGS) entry which is preliminary data.</text>
</comment>
<dbReference type="GO" id="GO:0005524">
    <property type="term" value="F:ATP binding"/>
    <property type="evidence" value="ECO:0007669"/>
    <property type="project" value="UniProtKB-UniRule"/>
</dbReference>
<keyword evidence="11" id="KW-1185">Reference proteome</keyword>
<name>A0A2W1LLK7_9BACL</name>